<dbReference type="GO" id="GO:0016620">
    <property type="term" value="F:oxidoreductase activity, acting on the aldehyde or oxo group of donors, NAD or NADP as acceptor"/>
    <property type="evidence" value="ECO:0007669"/>
    <property type="project" value="InterPro"/>
</dbReference>
<feature type="domain" description="Aldehyde dehydrogenase" evidence="3">
    <location>
        <begin position="99"/>
        <end position="277"/>
    </location>
</feature>
<keyword evidence="5" id="KW-1185">Reference proteome</keyword>
<dbReference type="AlphaFoldDB" id="A0A066VEG4"/>
<evidence type="ECO:0000256" key="2">
    <source>
        <dbReference type="ARBA" id="ARBA00023027"/>
    </source>
</evidence>
<dbReference type="InterPro" id="IPR016163">
    <property type="entry name" value="Ald_DH_C"/>
</dbReference>
<name>A0A066VEG4_TILAU</name>
<dbReference type="GeneID" id="25267480"/>
<dbReference type="InParanoid" id="A0A066VEG4"/>
<sequence>MLRVMKTSEYSQRTPSLVADLLYEAGCRPACPMSFTLTAKTLQRCLSDSFTTRMSTFSTLQARSASQKFLLPLAARTQASDHGARRPRAPPPPWASTLAPTTILKDMNLDVVANHLLMAVYLHTGYICRLITNIVAHKLIASELTAKVKAQFRQDKSVADRSQSSRICSFFAPISGERVQGLYDDTTANEVEVAVGTPGFDGALVQSFRLTCVKADVDIMNNKTFGPLHSLVEFDDPQEVVKLVNSNPQAALSASVHGQNKSDCRLVAREMSSGAVHGSPANNCLPLLLLSSPFY</sequence>
<accession>A0A066VEG4</accession>
<organism evidence="4 5">
    <name type="scientific">Tilletiaria anomala (strain ATCC 24038 / CBS 436.72 / UBC 951)</name>
    <dbReference type="NCBI Taxonomy" id="1037660"/>
    <lineage>
        <taxon>Eukaryota</taxon>
        <taxon>Fungi</taxon>
        <taxon>Dikarya</taxon>
        <taxon>Basidiomycota</taxon>
        <taxon>Ustilaginomycotina</taxon>
        <taxon>Exobasidiomycetes</taxon>
        <taxon>Georgefischeriales</taxon>
        <taxon>Tilletiariaceae</taxon>
        <taxon>Tilletiaria</taxon>
    </lineage>
</organism>
<reference evidence="4 5" key="1">
    <citation type="submission" date="2014-05" db="EMBL/GenBank/DDBJ databases">
        <title>Draft genome sequence of a rare smut relative, Tilletiaria anomala UBC 951.</title>
        <authorList>
            <consortium name="DOE Joint Genome Institute"/>
            <person name="Toome M."/>
            <person name="Kuo A."/>
            <person name="Henrissat B."/>
            <person name="Lipzen A."/>
            <person name="Tritt A."/>
            <person name="Yoshinaga Y."/>
            <person name="Zane M."/>
            <person name="Barry K."/>
            <person name="Grigoriev I.V."/>
            <person name="Spatafora J.W."/>
            <person name="Aimea M.C."/>
        </authorList>
    </citation>
    <scope>NUCLEOTIDE SEQUENCE [LARGE SCALE GENOMIC DNA]</scope>
    <source>
        <strain evidence="4 5">UBC 951</strain>
    </source>
</reference>
<dbReference type="InterPro" id="IPR016161">
    <property type="entry name" value="Ald_DH/histidinol_DH"/>
</dbReference>
<dbReference type="PANTHER" id="PTHR42986:SF1">
    <property type="entry name" value="BENZALDEHYDE DEHYDROGENASE YFMT"/>
    <property type="match status" value="1"/>
</dbReference>
<dbReference type="Pfam" id="PF00171">
    <property type="entry name" value="Aldedh"/>
    <property type="match status" value="1"/>
</dbReference>
<dbReference type="SUPFAM" id="SSF53720">
    <property type="entry name" value="ALDH-like"/>
    <property type="match status" value="1"/>
</dbReference>
<dbReference type="HOGENOM" id="CLU_943937_0_0_1"/>
<dbReference type="InterPro" id="IPR015590">
    <property type="entry name" value="Aldehyde_DH_dom"/>
</dbReference>
<keyword evidence="2" id="KW-0520">NAD</keyword>
<dbReference type="PANTHER" id="PTHR42986">
    <property type="entry name" value="BENZALDEHYDE DEHYDROGENASE YFMT"/>
    <property type="match status" value="1"/>
</dbReference>
<dbReference type="Proteomes" id="UP000027361">
    <property type="component" value="Unassembled WGS sequence"/>
</dbReference>
<gene>
    <name evidence="4" type="ORF">K437DRAFT_43698</name>
</gene>
<evidence type="ECO:0000259" key="3">
    <source>
        <dbReference type="Pfam" id="PF00171"/>
    </source>
</evidence>
<evidence type="ECO:0000313" key="4">
    <source>
        <dbReference type="EMBL" id="KDN37154.1"/>
    </source>
</evidence>
<dbReference type="EMBL" id="JMSN01000148">
    <property type="protein sequence ID" value="KDN37154.1"/>
    <property type="molecule type" value="Genomic_DNA"/>
</dbReference>
<evidence type="ECO:0000256" key="1">
    <source>
        <dbReference type="ARBA" id="ARBA00009986"/>
    </source>
</evidence>
<dbReference type="Gene3D" id="3.40.309.10">
    <property type="entry name" value="Aldehyde Dehydrogenase, Chain A, domain 2"/>
    <property type="match status" value="1"/>
</dbReference>
<dbReference type="STRING" id="1037660.A0A066VEG4"/>
<comment type="caution">
    <text evidence="4">The sequence shown here is derived from an EMBL/GenBank/DDBJ whole genome shotgun (WGS) entry which is preliminary data.</text>
</comment>
<protein>
    <submittedName>
        <fullName evidence="4">ALDH-like protein</fullName>
    </submittedName>
</protein>
<proteinExistence type="inferred from homology"/>
<dbReference type="RefSeq" id="XP_013240261.1">
    <property type="nucleotide sequence ID" value="XM_013384807.1"/>
</dbReference>
<comment type="similarity">
    <text evidence="1">Belongs to the aldehyde dehydrogenase family.</text>
</comment>
<evidence type="ECO:0000313" key="5">
    <source>
        <dbReference type="Proteomes" id="UP000027361"/>
    </source>
</evidence>
<dbReference type="OrthoDB" id="310895at2759"/>